<protein>
    <submittedName>
        <fullName evidence="2">Rhodanese-like domain-containing protein</fullName>
    </submittedName>
</protein>
<dbReference type="Proteomes" id="UP001310386">
    <property type="component" value="Unassembled WGS sequence"/>
</dbReference>
<dbReference type="PANTHER" id="PTHR43031">
    <property type="entry name" value="FAD-DEPENDENT OXIDOREDUCTASE"/>
    <property type="match status" value="1"/>
</dbReference>
<dbReference type="EMBL" id="JAYJLD010000004">
    <property type="protein sequence ID" value="MEB3100800.1"/>
    <property type="molecule type" value="Genomic_DNA"/>
</dbReference>
<dbReference type="Gene3D" id="3.40.250.10">
    <property type="entry name" value="Rhodanese-like domain"/>
    <property type="match status" value="1"/>
</dbReference>
<dbReference type="InterPro" id="IPR001763">
    <property type="entry name" value="Rhodanese-like_dom"/>
</dbReference>
<reference evidence="2" key="1">
    <citation type="submission" date="2023-12" db="EMBL/GenBank/DDBJ databases">
        <title>Fervidustalea candida gen. nov., sp. nov., a novel member of the family Paenibacillaceae isolated from a geothermal area.</title>
        <authorList>
            <person name="Li W.-J."/>
            <person name="Jiao J.-Y."/>
            <person name="Chen Y."/>
        </authorList>
    </citation>
    <scope>NUCLEOTIDE SEQUENCE</scope>
    <source>
        <strain evidence="2">SYSU GA230002</strain>
    </source>
</reference>
<gene>
    <name evidence="2" type="ORF">VF724_03910</name>
</gene>
<dbReference type="CDD" id="cd00158">
    <property type="entry name" value="RHOD"/>
    <property type="match status" value="1"/>
</dbReference>
<accession>A0ABU5ZI99</accession>
<dbReference type="SMART" id="SM00450">
    <property type="entry name" value="RHOD"/>
    <property type="match status" value="1"/>
</dbReference>
<organism evidence="2 3">
    <name type="scientific">Ferviditalea candida</name>
    <dbReference type="NCBI Taxonomy" id="3108399"/>
    <lineage>
        <taxon>Bacteria</taxon>
        <taxon>Bacillati</taxon>
        <taxon>Bacillota</taxon>
        <taxon>Bacilli</taxon>
        <taxon>Bacillales</taxon>
        <taxon>Paenibacillaceae</taxon>
        <taxon>Ferviditalea</taxon>
    </lineage>
</organism>
<dbReference type="InterPro" id="IPR036873">
    <property type="entry name" value="Rhodanese-like_dom_sf"/>
</dbReference>
<evidence type="ECO:0000313" key="2">
    <source>
        <dbReference type="EMBL" id="MEB3100800.1"/>
    </source>
</evidence>
<dbReference type="PROSITE" id="PS50206">
    <property type="entry name" value="RHODANESE_3"/>
    <property type="match status" value="1"/>
</dbReference>
<feature type="domain" description="Rhodanese" evidence="1">
    <location>
        <begin position="31"/>
        <end position="112"/>
    </location>
</feature>
<evidence type="ECO:0000259" key="1">
    <source>
        <dbReference type="PROSITE" id="PS50206"/>
    </source>
</evidence>
<evidence type="ECO:0000313" key="3">
    <source>
        <dbReference type="Proteomes" id="UP001310386"/>
    </source>
</evidence>
<dbReference type="Pfam" id="PF00581">
    <property type="entry name" value="Rhodanese"/>
    <property type="match status" value="1"/>
</dbReference>
<dbReference type="PANTHER" id="PTHR43031:SF17">
    <property type="entry name" value="SULFURTRANSFERASE YTWF-RELATED"/>
    <property type="match status" value="1"/>
</dbReference>
<dbReference type="SUPFAM" id="SSF52821">
    <property type="entry name" value="Rhodanese/Cell cycle control phosphatase"/>
    <property type="match status" value="1"/>
</dbReference>
<keyword evidence="3" id="KW-1185">Reference proteome</keyword>
<dbReference type="InterPro" id="IPR050229">
    <property type="entry name" value="GlpE_sulfurtransferase"/>
</dbReference>
<dbReference type="RefSeq" id="WP_371752918.1">
    <property type="nucleotide sequence ID" value="NZ_JAYJLD010000004.1"/>
</dbReference>
<sequence length="117" mass="13482">MGIFSFFRRSDRTNVKVNQISAEQLKQVMQSPRDKIFIDVRTKDEFKANHIRNFNNIPLANLPNHLSKLDKQKEIYVICQSGGRSSSACSLLKKEGFKKIYNVMGGMSAWDRIKNSK</sequence>
<comment type="caution">
    <text evidence="2">The sequence shown here is derived from an EMBL/GenBank/DDBJ whole genome shotgun (WGS) entry which is preliminary data.</text>
</comment>
<name>A0ABU5ZI99_9BACL</name>
<proteinExistence type="predicted"/>